<feature type="domain" description="CHAT" evidence="1">
    <location>
        <begin position="626"/>
        <end position="858"/>
    </location>
</feature>
<evidence type="ECO:0000259" key="1">
    <source>
        <dbReference type="Pfam" id="PF12770"/>
    </source>
</evidence>
<organism evidence="2 3">
    <name type="scientific">Actinoplanes nipponensis</name>
    <dbReference type="NCBI Taxonomy" id="135950"/>
    <lineage>
        <taxon>Bacteria</taxon>
        <taxon>Bacillati</taxon>
        <taxon>Actinomycetota</taxon>
        <taxon>Actinomycetes</taxon>
        <taxon>Micromonosporales</taxon>
        <taxon>Micromonosporaceae</taxon>
        <taxon>Actinoplanes</taxon>
    </lineage>
</organism>
<proteinExistence type="predicted"/>
<dbReference type="InterPro" id="IPR019734">
    <property type="entry name" value="TPR_rpt"/>
</dbReference>
<dbReference type="RefSeq" id="WP_203775906.1">
    <property type="nucleotide sequence ID" value="NZ_BOMQ01000088.1"/>
</dbReference>
<reference evidence="2" key="1">
    <citation type="submission" date="2021-01" db="EMBL/GenBank/DDBJ databases">
        <title>Whole genome shotgun sequence of Actinoplanes nipponensis NBRC 14063.</title>
        <authorList>
            <person name="Komaki H."/>
            <person name="Tamura T."/>
        </authorList>
    </citation>
    <scope>NUCLEOTIDE SEQUENCE</scope>
    <source>
        <strain evidence="2">NBRC 14063</strain>
    </source>
</reference>
<dbReference type="Proteomes" id="UP000647172">
    <property type="component" value="Unassembled WGS sequence"/>
</dbReference>
<dbReference type="PANTHER" id="PTHR10098:SF108">
    <property type="entry name" value="TETRATRICOPEPTIDE REPEAT PROTEIN 28"/>
    <property type="match status" value="1"/>
</dbReference>
<keyword evidence="3" id="KW-1185">Reference proteome</keyword>
<accession>A0A919JQM8</accession>
<comment type="caution">
    <text evidence="2">The sequence shown here is derived from an EMBL/GenBank/DDBJ whole genome shotgun (WGS) entry which is preliminary data.</text>
</comment>
<dbReference type="EMBL" id="BOMQ01000088">
    <property type="protein sequence ID" value="GIE53680.1"/>
    <property type="molecule type" value="Genomic_DNA"/>
</dbReference>
<evidence type="ECO:0000313" key="3">
    <source>
        <dbReference type="Proteomes" id="UP000647172"/>
    </source>
</evidence>
<dbReference type="PANTHER" id="PTHR10098">
    <property type="entry name" value="RAPSYN-RELATED"/>
    <property type="match status" value="1"/>
</dbReference>
<dbReference type="AlphaFoldDB" id="A0A919JQM8"/>
<protein>
    <submittedName>
        <fullName evidence="2">CHAT domain-containing protein</fullName>
    </submittedName>
</protein>
<dbReference type="SUPFAM" id="SSF48452">
    <property type="entry name" value="TPR-like"/>
    <property type="match status" value="2"/>
</dbReference>
<sequence>MVRDTTAGALGNEALRLVDAQPRRAWSRAAQALELARRAHDPASAAVAERARGLAALHLADLDTALRCERGAVRLARRAGNPTLAAEARMSLAYVLSCRGQPGRALGVIDRARADLTGVQRSRATAQRGAILQQLGRLGEALETYREVLPRLRTARDWVWTWRVLNNRGVLQVFRYHFAEALADLRAAERLSRREGLGLLAANVQENLGFAHSRRGAVPEALRHFAEAEQQYRALGVGVSSLLLDRSELLLSVRLAREAREAAEQVVAELTRSRGGFKLPEGHLMVATAALLAGDCGAALPAARQAAAAFARQHRDDWSAVARLIALRCRLGQGLHVAVPQLVRAAEALDAAGWRLPALDARITAARLALERGRRGEARALLAAAGAARRAGPAELRIRAWQATALGHLVDGRRRAASSAISAGLRIAEQYRATLGAADLLAHVSGHRTELVELGLRMAVEARSARRVLCWAERGRASHLLLARAQPPRDPVLAAELTQVRAVVAELTDARRSGAPVAALERRQAVLENRVRDRLRRRHGDYTGAAAPASVAQLTEALDGAAVLEYVESAGLLYVLLVAGGRVRMRPLGRAAEFTGPLEHLPFAMRRAAARDPHTAEAAGRLLTSLGRRLDDLLIRPVRAELGDRPLVIVPTGALQSLPWALLPSCAERPVTVSPSLTLWHQAARRAPRGGAPLAVAGPDLPGAVAEIAALRRLHPAARVLTGAAATTAAVLAALPHAGIAHLAAHGTFRRDNPLFSCLRLADGPLTVHDLQTLPGVPDLVILAACDSGLSLVCPGDELLGFSAALLTMGARALIAALLPVPDVPAAELMTTVHRELAAGAAPAAALATARRDLVRHGGPAERVAAAGFVCLGAGLRP</sequence>
<dbReference type="InterPro" id="IPR011990">
    <property type="entry name" value="TPR-like_helical_dom_sf"/>
</dbReference>
<evidence type="ECO:0000313" key="2">
    <source>
        <dbReference type="EMBL" id="GIE53680.1"/>
    </source>
</evidence>
<dbReference type="Pfam" id="PF12770">
    <property type="entry name" value="CHAT"/>
    <property type="match status" value="1"/>
</dbReference>
<name>A0A919JQM8_9ACTN</name>
<dbReference type="InterPro" id="IPR024983">
    <property type="entry name" value="CHAT_dom"/>
</dbReference>
<dbReference type="Gene3D" id="1.25.40.10">
    <property type="entry name" value="Tetratricopeptide repeat domain"/>
    <property type="match status" value="2"/>
</dbReference>
<dbReference type="SMART" id="SM00028">
    <property type="entry name" value="TPR"/>
    <property type="match status" value="3"/>
</dbReference>
<gene>
    <name evidence="2" type="ORF">Ani05nite_72140</name>
</gene>